<evidence type="ECO:0000259" key="3">
    <source>
        <dbReference type="Pfam" id="PF16344"/>
    </source>
</evidence>
<accession>A0A521ACD7</accession>
<evidence type="ECO:0000313" key="4">
    <source>
        <dbReference type="EMBL" id="SMO32503.1"/>
    </source>
</evidence>
<dbReference type="InterPro" id="IPR006860">
    <property type="entry name" value="FecR"/>
</dbReference>
<sequence>MEEQFLHIIRNKITGKERATFFAELQHDAEKKKAFMAFEKLWVANNMVHRETSSAEKLKSFKAFWKTIHPEKRIRLWQSIAATAAALLVALLASSILIPGLWQPAPETMVFSAPKGNISQVTLADGSNIWLNSSSKATITTYGTKKVEVDLEGEAYFDVPHNETREFWVQTGHYRLLDLGTRFNVKYNPEDHLLSTALFEGAIEFSTHNKVILDGLKPGTMFSLDLSTKKLSLAKADADFITAWKQGKFVFVNKTLEQIAKELEEWYDVKFVFADDKVKKELFSGVIKRRTSLEHILKVLKISANLSYTIQDLEDGSCIVNFN</sequence>
<dbReference type="Gene3D" id="3.55.50.30">
    <property type="match status" value="1"/>
</dbReference>
<dbReference type="PIRSF" id="PIRSF018266">
    <property type="entry name" value="FecR"/>
    <property type="match status" value="1"/>
</dbReference>
<organism evidence="4 5">
    <name type="scientific">Saccharicrinis carchari</name>
    <dbReference type="NCBI Taxonomy" id="1168039"/>
    <lineage>
        <taxon>Bacteria</taxon>
        <taxon>Pseudomonadati</taxon>
        <taxon>Bacteroidota</taxon>
        <taxon>Bacteroidia</taxon>
        <taxon>Marinilabiliales</taxon>
        <taxon>Marinilabiliaceae</taxon>
        <taxon>Saccharicrinis</taxon>
    </lineage>
</organism>
<feature type="domain" description="FecR protein" evidence="2">
    <location>
        <begin position="113"/>
        <end position="204"/>
    </location>
</feature>
<dbReference type="Pfam" id="PF04773">
    <property type="entry name" value="FecR"/>
    <property type="match status" value="1"/>
</dbReference>
<keyword evidence="5" id="KW-1185">Reference proteome</keyword>
<dbReference type="InterPro" id="IPR032508">
    <property type="entry name" value="FecR_C"/>
</dbReference>
<dbReference type="PANTHER" id="PTHR30273">
    <property type="entry name" value="PERIPLASMIC SIGNAL SENSOR AND SIGMA FACTOR ACTIVATOR FECR-RELATED"/>
    <property type="match status" value="1"/>
</dbReference>
<dbReference type="Gene3D" id="2.60.120.1440">
    <property type="match status" value="1"/>
</dbReference>
<dbReference type="InterPro" id="IPR012373">
    <property type="entry name" value="Ferrdict_sens_TM"/>
</dbReference>
<reference evidence="4 5" key="1">
    <citation type="submission" date="2017-05" db="EMBL/GenBank/DDBJ databases">
        <authorList>
            <person name="Varghese N."/>
            <person name="Submissions S."/>
        </authorList>
    </citation>
    <scope>NUCLEOTIDE SEQUENCE [LARGE SCALE GENOMIC DNA]</scope>
    <source>
        <strain evidence="4 5">DSM 27040</strain>
    </source>
</reference>
<dbReference type="EMBL" id="FXTB01000001">
    <property type="protein sequence ID" value="SMO32503.1"/>
    <property type="molecule type" value="Genomic_DNA"/>
</dbReference>
<keyword evidence="1" id="KW-0812">Transmembrane</keyword>
<dbReference type="OrthoDB" id="1119382at2"/>
<evidence type="ECO:0000256" key="1">
    <source>
        <dbReference type="SAM" id="Phobius"/>
    </source>
</evidence>
<name>A0A521ACD7_SACCC</name>
<dbReference type="RefSeq" id="WP_142531457.1">
    <property type="nucleotide sequence ID" value="NZ_FXTB01000001.1"/>
</dbReference>
<dbReference type="Pfam" id="PF16344">
    <property type="entry name" value="FecR_C"/>
    <property type="match status" value="1"/>
</dbReference>
<keyword evidence="1" id="KW-1133">Transmembrane helix</keyword>
<dbReference type="Proteomes" id="UP000319040">
    <property type="component" value="Unassembled WGS sequence"/>
</dbReference>
<dbReference type="GO" id="GO:0016989">
    <property type="term" value="F:sigma factor antagonist activity"/>
    <property type="evidence" value="ECO:0007669"/>
    <property type="project" value="TreeGrafter"/>
</dbReference>
<protein>
    <submittedName>
        <fullName evidence="4">FecR family protein</fullName>
    </submittedName>
</protein>
<feature type="transmembrane region" description="Helical" evidence="1">
    <location>
        <begin position="80"/>
        <end position="102"/>
    </location>
</feature>
<gene>
    <name evidence="4" type="ORF">SAMN06265379_10131</name>
</gene>
<evidence type="ECO:0000313" key="5">
    <source>
        <dbReference type="Proteomes" id="UP000319040"/>
    </source>
</evidence>
<dbReference type="PANTHER" id="PTHR30273:SF2">
    <property type="entry name" value="PROTEIN FECR"/>
    <property type="match status" value="1"/>
</dbReference>
<dbReference type="AlphaFoldDB" id="A0A521ACD7"/>
<evidence type="ECO:0000259" key="2">
    <source>
        <dbReference type="Pfam" id="PF04773"/>
    </source>
</evidence>
<keyword evidence="1" id="KW-0472">Membrane</keyword>
<proteinExistence type="predicted"/>
<feature type="domain" description="Protein FecR C-terminal" evidence="3">
    <location>
        <begin position="248"/>
        <end position="312"/>
    </location>
</feature>